<dbReference type="PANTHER" id="PTHR21646">
    <property type="entry name" value="UBIQUITIN CARBOXYL-TERMINAL HYDROLASE"/>
    <property type="match status" value="1"/>
</dbReference>
<accession>A0AAV5DJ68</accession>
<evidence type="ECO:0000259" key="1">
    <source>
        <dbReference type="Pfam" id="PF00443"/>
    </source>
</evidence>
<dbReference type="Pfam" id="PF25242">
    <property type="entry name" value="Ubiquitin_UBP8"/>
    <property type="match status" value="1"/>
</dbReference>
<comment type="caution">
    <text evidence="3">The sequence shown here is derived from an EMBL/GenBank/DDBJ whole genome shotgun (WGS) entry which is preliminary data.</text>
</comment>
<organism evidence="3 4">
    <name type="scientific">Eleusine coracana subsp. coracana</name>
    <dbReference type="NCBI Taxonomy" id="191504"/>
    <lineage>
        <taxon>Eukaryota</taxon>
        <taxon>Viridiplantae</taxon>
        <taxon>Streptophyta</taxon>
        <taxon>Embryophyta</taxon>
        <taxon>Tracheophyta</taxon>
        <taxon>Spermatophyta</taxon>
        <taxon>Magnoliopsida</taxon>
        <taxon>Liliopsida</taxon>
        <taxon>Poales</taxon>
        <taxon>Poaceae</taxon>
        <taxon>PACMAD clade</taxon>
        <taxon>Chloridoideae</taxon>
        <taxon>Cynodonteae</taxon>
        <taxon>Eleusininae</taxon>
        <taxon>Eleusine</taxon>
    </lineage>
</organism>
<dbReference type="Pfam" id="PF00443">
    <property type="entry name" value="UCH"/>
    <property type="match status" value="1"/>
</dbReference>
<gene>
    <name evidence="3" type="primary">ga28319</name>
    <name evidence="3" type="ORF">PR202_ga28319</name>
</gene>
<dbReference type="InterPro" id="IPR057372">
    <property type="entry name" value="Ubiquitin_UBP8/5"/>
</dbReference>
<evidence type="ECO:0000313" key="4">
    <source>
        <dbReference type="Proteomes" id="UP001054889"/>
    </source>
</evidence>
<dbReference type="GO" id="GO:0016579">
    <property type="term" value="P:protein deubiquitination"/>
    <property type="evidence" value="ECO:0007669"/>
    <property type="project" value="InterPro"/>
</dbReference>
<dbReference type="InterPro" id="IPR001394">
    <property type="entry name" value="Peptidase_C19_UCH"/>
</dbReference>
<dbReference type="EMBL" id="BQKI01000017">
    <property type="protein sequence ID" value="GJN10241.1"/>
    <property type="molecule type" value="Genomic_DNA"/>
</dbReference>
<dbReference type="AlphaFoldDB" id="A0AAV5DJ68"/>
<name>A0AAV5DJ68_ELECO</name>
<dbReference type="InterPro" id="IPR050185">
    <property type="entry name" value="Ub_carboxyl-term_hydrolase"/>
</dbReference>
<feature type="domain" description="Peptidase C19 ubiquitin carboxyl-terminal hydrolase" evidence="1">
    <location>
        <begin position="244"/>
        <end position="331"/>
    </location>
</feature>
<dbReference type="Proteomes" id="UP001054889">
    <property type="component" value="Unassembled WGS sequence"/>
</dbReference>
<dbReference type="PANTHER" id="PTHR21646:SF68">
    <property type="entry name" value="UBIQUITIN CARBOXYL-TERMINAL HYDROLASE"/>
    <property type="match status" value="1"/>
</dbReference>
<dbReference type="InterPro" id="IPR038765">
    <property type="entry name" value="Papain-like_cys_pep_sf"/>
</dbReference>
<evidence type="ECO:0000259" key="2">
    <source>
        <dbReference type="Pfam" id="PF25242"/>
    </source>
</evidence>
<sequence length="485" mass="53331">MATAATASAPASASTSGCDSLAAAASSSAAVCLVPFRWWSRVREEEAAGGVQYAATTAASPSYYGLRLLHSFLHPDLVLRLERGECRGGGRLERGECRGGGRLERGGGRSYALVPADELSRALASFISILSRQNSGLALQNKHSFARDSAGAYPLVLRISVRETSILTLKISKKDNPVENYKRANKIFNADSQPVHVWDFSGQTNLILMNEWNRPHHGCCQADQEVVLIALCNCLTVLFLFGCNLIGFNQHDSQELLAFLLDGLHEDLNQVKCKPYEEAKDASDRPDEEVADEYWNNHLARNDSVIVDICHGQYKSTLTCPTCSKRSVTFDPFMYLSLPVPSTAQRTMTVTVFSTDGSRGRCSYDVSVPKFGTLSDLVQALSIACSLGDDEFLLVTEVYNNCIIRYLEEPSDSVSLLRDGDKLAAYRLPKKYEKSPLVVFTHQHSDEHSSADNVVLGVKEFEAPLLTALPEMVNGLSLRSTYRKL</sequence>
<keyword evidence="4" id="KW-1185">Reference proteome</keyword>
<dbReference type="GO" id="GO:0004843">
    <property type="term" value="F:cysteine-type deubiquitinase activity"/>
    <property type="evidence" value="ECO:0007669"/>
    <property type="project" value="InterPro"/>
</dbReference>
<evidence type="ECO:0008006" key="5">
    <source>
        <dbReference type="Google" id="ProtNLM"/>
    </source>
</evidence>
<evidence type="ECO:0000313" key="3">
    <source>
        <dbReference type="EMBL" id="GJN10241.1"/>
    </source>
</evidence>
<reference evidence="3" key="1">
    <citation type="journal article" date="2018" name="DNA Res.">
        <title>Multiple hybrid de novo genome assembly of finger millet, an orphan allotetraploid crop.</title>
        <authorList>
            <person name="Hatakeyama M."/>
            <person name="Aluri S."/>
            <person name="Balachadran M.T."/>
            <person name="Sivarajan S.R."/>
            <person name="Patrignani A."/>
            <person name="Gruter S."/>
            <person name="Poveda L."/>
            <person name="Shimizu-Inatsugi R."/>
            <person name="Baeten J."/>
            <person name="Francoijs K.J."/>
            <person name="Nataraja K.N."/>
            <person name="Reddy Y.A.N."/>
            <person name="Phadnis S."/>
            <person name="Ravikumar R.L."/>
            <person name="Schlapbach R."/>
            <person name="Sreeman S.M."/>
            <person name="Shimizu K.K."/>
        </authorList>
    </citation>
    <scope>NUCLEOTIDE SEQUENCE</scope>
</reference>
<proteinExistence type="predicted"/>
<feature type="domain" description="UBP8/5-like ubiquitin-like" evidence="2">
    <location>
        <begin position="157"/>
        <end position="210"/>
    </location>
</feature>
<dbReference type="SUPFAM" id="SSF54001">
    <property type="entry name" value="Cysteine proteinases"/>
    <property type="match status" value="1"/>
</dbReference>
<reference evidence="3" key="2">
    <citation type="submission" date="2021-12" db="EMBL/GenBank/DDBJ databases">
        <title>Resequencing data analysis of finger millet.</title>
        <authorList>
            <person name="Hatakeyama M."/>
            <person name="Aluri S."/>
            <person name="Balachadran M.T."/>
            <person name="Sivarajan S.R."/>
            <person name="Poveda L."/>
            <person name="Shimizu-Inatsugi R."/>
            <person name="Schlapbach R."/>
            <person name="Sreeman S.M."/>
            <person name="Shimizu K.K."/>
        </authorList>
    </citation>
    <scope>NUCLEOTIDE SEQUENCE</scope>
</reference>
<dbReference type="Gene3D" id="3.90.70.10">
    <property type="entry name" value="Cysteine proteinases"/>
    <property type="match status" value="1"/>
</dbReference>
<protein>
    <recommendedName>
        <fullName evidence="5">USP domain-containing protein</fullName>
    </recommendedName>
</protein>